<gene>
    <name evidence="1" type="ORF">psyc5s11_26500</name>
</gene>
<keyword evidence="2" id="KW-1185">Reference proteome</keyword>
<dbReference type="EMBL" id="AP024849">
    <property type="protein sequence ID" value="BCZ46583.1"/>
    <property type="molecule type" value="Genomic_DNA"/>
</dbReference>
<sequence length="273" mass="30609">MYKLIACDLDETLIGDDNIIPKVNIEAINEASKMGVKFVPATGRGHKSIRSTLQDLGLYDKEDEYIISFNGASIVESKNFNILNFNGIDFDLAKELFEVGLTKDVCIHVYTKDDVFIFNLNEDEHTYVSQRLKGFKKMNSNSIEFLKNIPIAKVLFQNLNRDYLISIGDEIKNIINNKVTVTFSSNRYMEFNKMGIDKGIGLLELAERLGIKQNEIMAIGDNFNDLAMLKSAGLSVAVNNAVDDIKKQVDYVCKANNNEGGVAEAINKFILNN</sequence>
<dbReference type="Pfam" id="PF08282">
    <property type="entry name" value="Hydrolase_3"/>
    <property type="match status" value="1"/>
</dbReference>
<dbReference type="SUPFAM" id="SSF56784">
    <property type="entry name" value="HAD-like"/>
    <property type="match status" value="1"/>
</dbReference>
<dbReference type="SFLD" id="SFLDG01140">
    <property type="entry name" value="C2.B:_Phosphomannomutase_and_P"/>
    <property type="match status" value="1"/>
</dbReference>
<dbReference type="PANTHER" id="PTHR10000:SF8">
    <property type="entry name" value="HAD SUPERFAMILY HYDROLASE-LIKE, TYPE 3"/>
    <property type="match status" value="1"/>
</dbReference>
<dbReference type="Proteomes" id="UP000824633">
    <property type="component" value="Chromosome"/>
</dbReference>
<dbReference type="InterPro" id="IPR036412">
    <property type="entry name" value="HAD-like_sf"/>
</dbReference>
<dbReference type="Gene3D" id="3.40.50.1000">
    <property type="entry name" value="HAD superfamily/HAD-like"/>
    <property type="match status" value="1"/>
</dbReference>
<proteinExistence type="predicted"/>
<dbReference type="Gene3D" id="3.30.1240.10">
    <property type="match status" value="1"/>
</dbReference>
<evidence type="ECO:0000313" key="1">
    <source>
        <dbReference type="EMBL" id="BCZ46583.1"/>
    </source>
</evidence>
<reference evidence="2" key="1">
    <citation type="submission" date="2021-07" db="EMBL/GenBank/DDBJ databases">
        <title>Complete genome sequencing of a Clostridium isolate.</title>
        <authorList>
            <person name="Ueki A."/>
            <person name="Tonouchi A."/>
        </authorList>
    </citation>
    <scope>NUCLEOTIDE SEQUENCE [LARGE SCALE GENOMIC DNA]</scope>
    <source>
        <strain evidence="2">C5S11</strain>
    </source>
</reference>
<dbReference type="PANTHER" id="PTHR10000">
    <property type="entry name" value="PHOSPHOSERINE PHOSPHATASE"/>
    <property type="match status" value="1"/>
</dbReference>
<dbReference type="NCBIfam" id="TIGR00099">
    <property type="entry name" value="Cof-subfamily"/>
    <property type="match status" value="1"/>
</dbReference>
<dbReference type="InterPro" id="IPR006379">
    <property type="entry name" value="HAD-SF_hydro_IIB"/>
</dbReference>
<name>A0ABN6J084_9CLOT</name>
<dbReference type="CDD" id="cd07516">
    <property type="entry name" value="HAD_Pase"/>
    <property type="match status" value="1"/>
</dbReference>
<dbReference type="RefSeq" id="WP_224038057.1">
    <property type="nucleotide sequence ID" value="NZ_AP024849.1"/>
</dbReference>
<accession>A0ABN6J084</accession>
<protein>
    <submittedName>
        <fullName evidence="1">Haloacid dehalogenase</fullName>
    </submittedName>
</protein>
<organism evidence="1 2">
    <name type="scientific">Clostridium gelidum</name>
    <dbReference type="NCBI Taxonomy" id="704125"/>
    <lineage>
        <taxon>Bacteria</taxon>
        <taxon>Bacillati</taxon>
        <taxon>Bacillota</taxon>
        <taxon>Clostridia</taxon>
        <taxon>Eubacteriales</taxon>
        <taxon>Clostridiaceae</taxon>
        <taxon>Clostridium</taxon>
    </lineage>
</organism>
<dbReference type="InterPro" id="IPR023214">
    <property type="entry name" value="HAD_sf"/>
</dbReference>
<dbReference type="SFLD" id="SFLDS00003">
    <property type="entry name" value="Haloacid_Dehalogenase"/>
    <property type="match status" value="1"/>
</dbReference>
<dbReference type="InterPro" id="IPR000150">
    <property type="entry name" value="Cof"/>
</dbReference>
<dbReference type="NCBIfam" id="TIGR01484">
    <property type="entry name" value="HAD-SF-IIB"/>
    <property type="match status" value="1"/>
</dbReference>
<evidence type="ECO:0000313" key="2">
    <source>
        <dbReference type="Proteomes" id="UP000824633"/>
    </source>
</evidence>